<evidence type="ECO:0000313" key="2">
    <source>
        <dbReference type="EMBL" id="SFE15853.1"/>
    </source>
</evidence>
<dbReference type="STRING" id="1798228.SAMN05216574_102292"/>
<dbReference type="Proteomes" id="UP000198589">
    <property type="component" value="Unassembled WGS sequence"/>
</dbReference>
<dbReference type="OrthoDB" id="9779955at2"/>
<gene>
    <name evidence="2" type="ORF">SAMN05216574_102292</name>
</gene>
<feature type="chain" id="PRO_5011583446" evidence="1">
    <location>
        <begin position="28"/>
        <end position="277"/>
    </location>
</feature>
<accession>A0A1I1YCL0</accession>
<dbReference type="AlphaFoldDB" id="A0A1I1YCL0"/>
<organism evidence="2 3">
    <name type="scientific">Blastococcus tunisiensis</name>
    <dbReference type="NCBI Taxonomy" id="1798228"/>
    <lineage>
        <taxon>Bacteria</taxon>
        <taxon>Bacillati</taxon>
        <taxon>Actinomycetota</taxon>
        <taxon>Actinomycetes</taxon>
        <taxon>Geodermatophilales</taxon>
        <taxon>Geodermatophilaceae</taxon>
        <taxon>Blastococcus</taxon>
    </lineage>
</organism>
<evidence type="ECO:0000256" key="1">
    <source>
        <dbReference type="SAM" id="SignalP"/>
    </source>
</evidence>
<feature type="signal peptide" evidence="1">
    <location>
        <begin position="1"/>
        <end position="27"/>
    </location>
</feature>
<sequence>MPTSAWRTAVVALGATAALAVPATAAAAPTAGSPSSTTVGYDVSYPQCGTELPRDRAFAVVGVNGGLSTRANPCLQDQLTWAWNSSGEVDGQPPAQLYLNTANPGELIDRITTWPTDGWTPYGSCDGTNSMACSWEYGWERAQNSVLSFFVPAARAAQLDSQPARYTWWLDVETMNTWQQGSDEARARNRATLEGMAGYLLSRDAEVGVYSTGYQWSRIVGEVDDDSVLAGLDSWLAGSLTLDQAREACEQDPLLPGGEVVLSQYVRDGLDHNTSCD</sequence>
<proteinExistence type="predicted"/>
<reference evidence="3" key="1">
    <citation type="submission" date="2016-10" db="EMBL/GenBank/DDBJ databases">
        <authorList>
            <person name="Varghese N."/>
            <person name="Submissions S."/>
        </authorList>
    </citation>
    <scope>NUCLEOTIDE SEQUENCE [LARGE SCALE GENOMIC DNA]</scope>
    <source>
        <strain evidence="3">DSM 46838</strain>
    </source>
</reference>
<protein>
    <submittedName>
        <fullName evidence="2">Uncharacterized protein</fullName>
    </submittedName>
</protein>
<name>A0A1I1YCL0_9ACTN</name>
<dbReference type="EMBL" id="FOND01000002">
    <property type="protein sequence ID" value="SFE15853.1"/>
    <property type="molecule type" value="Genomic_DNA"/>
</dbReference>
<dbReference type="RefSeq" id="WP_092195450.1">
    <property type="nucleotide sequence ID" value="NZ_FOND01000002.1"/>
</dbReference>
<keyword evidence="3" id="KW-1185">Reference proteome</keyword>
<keyword evidence="1" id="KW-0732">Signal</keyword>
<evidence type="ECO:0000313" key="3">
    <source>
        <dbReference type="Proteomes" id="UP000198589"/>
    </source>
</evidence>